<protein>
    <recommendedName>
        <fullName evidence="4">Peptidase M12A domain-containing protein</fullName>
    </recommendedName>
</protein>
<proteinExistence type="predicted"/>
<dbReference type="OrthoDB" id="291007at2759"/>
<keyword evidence="1" id="KW-0732">Signal</keyword>
<dbReference type="EMBL" id="GL732564">
    <property type="protein sequence ID" value="EFX77171.1"/>
    <property type="molecule type" value="Genomic_DNA"/>
</dbReference>
<evidence type="ECO:0000313" key="3">
    <source>
        <dbReference type="Proteomes" id="UP000000305"/>
    </source>
</evidence>
<feature type="signal peptide" evidence="1">
    <location>
        <begin position="1"/>
        <end position="21"/>
    </location>
</feature>
<evidence type="ECO:0000313" key="2">
    <source>
        <dbReference type="EMBL" id="EFX77171.1"/>
    </source>
</evidence>
<dbReference type="InParanoid" id="E9GTP7"/>
<dbReference type="KEGG" id="dpx:DAPPUDRAFT_106387"/>
<dbReference type="PhylomeDB" id="E9GTP7"/>
<evidence type="ECO:0008006" key="4">
    <source>
        <dbReference type="Google" id="ProtNLM"/>
    </source>
</evidence>
<name>E9GTP7_DAPPU</name>
<dbReference type="HOGENOM" id="CLU_1435783_0_0_1"/>
<sequence length="189" mass="20299">MMKITAIIFCTLSVLVAKSSADSDPTTFREPDAPMSDDATVDLSGIALGNADPDNEIPGEPLTPADFNNAKKVSMDPPPRDKLGGDPIEIAGLFEGDIAGVSSADMAIGKSFKLGKSGAKPMGKNAIIDMNLRWPSSTIPYVISASFGEFNLDSYQTQRIILEIRNFIYEMLASMARHYIVAIVSVTHD</sequence>
<gene>
    <name evidence="2" type="ORF">DAPPUDRAFT_106387</name>
</gene>
<organism evidence="2 3">
    <name type="scientific">Daphnia pulex</name>
    <name type="common">Water flea</name>
    <dbReference type="NCBI Taxonomy" id="6669"/>
    <lineage>
        <taxon>Eukaryota</taxon>
        <taxon>Metazoa</taxon>
        <taxon>Ecdysozoa</taxon>
        <taxon>Arthropoda</taxon>
        <taxon>Crustacea</taxon>
        <taxon>Branchiopoda</taxon>
        <taxon>Diplostraca</taxon>
        <taxon>Cladocera</taxon>
        <taxon>Anomopoda</taxon>
        <taxon>Daphniidae</taxon>
        <taxon>Daphnia</taxon>
    </lineage>
</organism>
<dbReference type="AlphaFoldDB" id="E9GTP7"/>
<keyword evidence="3" id="KW-1185">Reference proteome</keyword>
<accession>E9GTP7</accession>
<reference evidence="2 3" key="1">
    <citation type="journal article" date="2011" name="Science">
        <title>The ecoresponsive genome of Daphnia pulex.</title>
        <authorList>
            <person name="Colbourne J.K."/>
            <person name="Pfrender M.E."/>
            <person name="Gilbert D."/>
            <person name="Thomas W.K."/>
            <person name="Tucker A."/>
            <person name="Oakley T.H."/>
            <person name="Tokishita S."/>
            <person name="Aerts A."/>
            <person name="Arnold G.J."/>
            <person name="Basu M.K."/>
            <person name="Bauer D.J."/>
            <person name="Caceres C.E."/>
            <person name="Carmel L."/>
            <person name="Casola C."/>
            <person name="Choi J.H."/>
            <person name="Detter J.C."/>
            <person name="Dong Q."/>
            <person name="Dusheyko S."/>
            <person name="Eads B.D."/>
            <person name="Frohlich T."/>
            <person name="Geiler-Samerotte K.A."/>
            <person name="Gerlach D."/>
            <person name="Hatcher P."/>
            <person name="Jogdeo S."/>
            <person name="Krijgsveld J."/>
            <person name="Kriventseva E.V."/>
            <person name="Kultz D."/>
            <person name="Laforsch C."/>
            <person name="Lindquist E."/>
            <person name="Lopez J."/>
            <person name="Manak J.R."/>
            <person name="Muller J."/>
            <person name="Pangilinan J."/>
            <person name="Patwardhan R.P."/>
            <person name="Pitluck S."/>
            <person name="Pritham E.J."/>
            <person name="Rechtsteiner A."/>
            <person name="Rho M."/>
            <person name="Rogozin I.B."/>
            <person name="Sakarya O."/>
            <person name="Salamov A."/>
            <person name="Schaack S."/>
            <person name="Shapiro H."/>
            <person name="Shiga Y."/>
            <person name="Skalitzky C."/>
            <person name="Smith Z."/>
            <person name="Souvorov A."/>
            <person name="Sung W."/>
            <person name="Tang Z."/>
            <person name="Tsuchiya D."/>
            <person name="Tu H."/>
            <person name="Vos H."/>
            <person name="Wang M."/>
            <person name="Wolf Y.I."/>
            <person name="Yamagata H."/>
            <person name="Yamada T."/>
            <person name="Ye Y."/>
            <person name="Shaw J.R."/>
            <person name="Andrews J."/>
            <person name="Crease T.J."/>
            <person name="Tang H."/>
            <person name="Lucas S.M."/>
            <person name="Robertson H.M."/>
            <person name="Bork P."/>
            <person name="Koonin E.V."/>
            <person name="Zdobnov E.M."/>
            <person name="Grigoriev I.V."/>
            <person name="Lynch M."/>
            <person name="Boore J.L."/>
        </authorList>
    </citation>
    <scope>NUCLEOTIDE SEQUENCE [LARGE SCALE GENOMIC DNA]</scope>
</reference>
<evidence type="ECO:0000256" key="1">
    <source>
        <dbReference type="SAM" id="SignalP"/>
    </source>
</evidence>
<feature type="chain" id="PRO_5003237709" description="Peptidase M12A domain-containing protein" evidence="1">
    <location>
        <begin position="22"/>
        <end position="189"/>
    </location>
</feature>
<dbReference type="Proteomes" id="UP000000305">
    <property type="component" value="Unassembled WGS sequence"/>
</dbReference>